<comment type="caution">
    <text evidence="3">The sequence shown here is derived from an EMBL/GenBank/DDBJ whole genome shotgun (WGS) entry which is preliminary data.</text>
</comment>
<accession>A0A9W7BQQ6</accession>
<proteinExistence type="predicted"/>
<dbReference type="EMBL" id="BRXY01000374">
    <property type="protein sequence ID" value="GMH90610.1"/>
    <property type="molecule type" value="Genomic_DNA"/>
</dbReference>
<evidence type="ECO:0008006" key="5">
    <source>
        <dbReference type="Google" id="ProtNLM"/>
    </source>
</evidence>
<organism evidence="3 4">
    <name type="scientific">Triparma strigata</name>
    <dbReference type="NCBI Taxonomy" id="1606541"/>
    <lineage>
        <taxon>Eukaryota</taxon>
        <taxon>Sar</taxon>
        <taxon>Stramenopiles</taxon>
        <taxon>Ochrophyta</taxon>
        <taxon>Bolidophyceae</taxon>
        <taxon>Parmales</taxon>
        <taxon>Triparmaceae</taxon>
        <taxon>Triparma</taxon>
    </lineage>
</organism>
<dbReference type="InterPro" id="IPR014955">
    <property type="entry name" value="DUF1826"/>
</dbReference>
<evidence type="ECO:0000256" key="2">
    <source>
        <dbReference type="SAM" id="SignalP"/>
    </source>
</evidence>
<keyword evidence="4" id="KW-1185">Reference proteome</keyword>
<dbReference type="Pfam" id="PF08856">
    <property type="entry name" value="DUF1826"/>
    <property type="match status" value="1"/>
</dbReference>
<gene>
    <name evidence="3" type="ORF">TrST_g4938</name>
</gene>
<feature type="signal peptide" evidence="2">
    <location>
        <begin position="1"/>
        <end position="21"/>
    </location>
</feature>
<sequence length="311" mass="33976">MRKSIHSTCFLLVLGLQSSLSLSFPHNPAPSLRDASPPPQQSSSWAAAAEALSDPGCCVVSVGGLDSHLRALQEWFVDKGPDDLDLRKRVRVHDQSLHDCHELCLAVCNAGVNPHATVSASDPATAALEELARGVSSLATSALEGGDCDPGIATDVFLRVVCASDYKARDPMFHTDKAPLRGYVTLTGLGTEYMTRPSSALDYLQLRALGSGAPLHDMQRAHELEFIVMKGDHWYEAHIPPGLRETVWQRNRAACVHRSPPAATTGSEVKRRRVIVSLDLATGDDDREWYDADMKRSWRSGMTQRKSRLVA</sequence>
<evidence type="ECO:0000313" key="3">
    <source>
        <dbReference type="EMBL" id="GMH90610.1"/>
    </source>
</evidence>
<name>A0A9W7BQQ6_9STRA</name>
<dbReference type="Proteomes" id="UP001165085">
    <property type="component" value="Unassembled WGS sequence"/>
</dbReference>
<feature type="region of interest" description="Disordered" evidence="1">
    <location>
        <begin position="27"/>
        <end position="46"/>
    </location>
</feature>
<evidence type="ECO:0000256" key="1">
    <source>
        <dbReference type="SAM" id="MobiDB-lite"/>
    </source>
</evidence>
<reference evidence="4" key="1">
    <citation type="journal article" date="2023" name="Commun. Biol.">
        <title>Genome analysis of Parmales, the sister group of diatoms, reveals the evolutionary specialization of diatoms from phago-mixotrophs to photoautotrophs.</title>
        <authorList>
            <person name="Ban H."/>
            <person name="Sato S."/>
            <person name="Yoshikawa S."/>
            <person name="Yamada K."/>
            <person name="Nakamura Y."/>
            <person name="Ichinomiya M."/>
            <person name="Sato N."/>
            <person name="Blanc-Mathieu R."/>
            <person name="Endo H."/>
            <person name="Kuwata A."/>
            <person name="Ogata H."/>
        </authorList>
    </citation>
    <scope>NUCLEOTIDE SEQUENCE [LARGE SCALE GENOMIC DNA]</scope>
    <source>
        <strain evidence="4">NIES 3701</strain>
    </source>
</reference>
<dbReference type="AlphaFoldDB" id="A0A9W7BQQ6"/>
<feature type="chain" id="PRO_5040751452" description="Fe2OG dioxygenase domain-containing protein" evidence="2">
    <location>
        <begin position="22"/>
        <end position="311"/>
    </location>
</feature>
<dbReference type="OrthoDB" id="45255at2759"/>
<keyword evidence="2" id="KW-0732">Signal</keyword>
<evidence type="ECO:0000313" key="4">
    <source>
        <dbReference type="Proteomes" id="UP001165085"/>
    </source>
</evidence>
<protein>
    <recommendedName>
        <fullName evidence="5">Fe2OG dioxygenase domain-containing protein</fullName>
    </recommendedName>
</protein>